<feature type="region of interest" description="Disordered" evidence="1">
    <location>
        <begin position="189"/>
        <end position="217"/>
    </location>
</feature>
<keyword evidence="4" id="KW-1185">Reference proteome</keyword>
<sequence>MDVRATRRGVPAGVIWGGLGVLLWSAFTIFTGGAAHADEGDDGLLDGLTSVVDQTVTSIAEPVVTQVVAPVVTQVVAPVVKTAVAPVQQVAPEAVKTVTETVAAVPAVGPAAAPVVKTVADTAQAVTTPVTDLLTDSPVAQITDPILDVVAGLPVIGDLGVTEIGRDVVSVVDDAAGLIGGVAAETLPPVLEGLDPTTPGTEPAPNTPATPTDAPPVAAATGVSVTIGAGLSSAPATTTASTSGDASAPPSGAALHDDASPATLPTDGAPGGPPGAPASPTSSAGPGGGSSYAHARLSDPGVPPLRAWERAAGASDDALPASPVADTDVSPD</sequence>
<name>A0ABT0FAA6_9MICO</name>
<feature type="region of interest" description="Disordered" evidence="1">
    <location>
        <begin position="233"/>
        <end position="332"/>
    </location>
</feature>
<reference evidence="3 4" key="1">
    <citation type="submission" date="2021-06" db="EMBL/GenBank/DDBJ databases">
        <title>Genome-based taxonomic framework of Microbacterium strains isolated from marine environment, the description of four new species and reclassification of four preexisting species.</title>
        <authorList>
            <person name="Lee S.D."/>
            <person name="Kim S.-M."/>
            <person name="Byeon Y.-S."/>
            <person name="Yang H.L."/>
            <person name="Kim I.S."/>
        </authorList>
    </citation>
    <scope>NUCLEOTIDE SEQUENCE [LARGE SCALE GENOMIC DNA]</scope>
    <source>
        <strain evidence="3 4">SSW1-49</strain>
    </source>
</reference>
<dbReference type="RefSeq" id="WP_247628403.1">
    <property type="nucleotide sequence ID" value="NZ_JAHWXN010000001.1"/>
</dbReference>
<dbReference type="EMBL" id="JAHWXN010000001">
    <property type="protein sequence ID" value="MCK2034953.1"/>
    <property type="molecule type" value="Genomic_DNA"/>
</dbReference>
<gene>
    <name evidence="3" type="ORF">KZC51_02280</name>
</gene>
<protein>
    <submittedName>
        <fullName evidence="3">Uncharacterized protein</fullName>
    </submittedName>
</protein>
<comment type="caution">
    <text evidence="3">The sequence shown here is derived from an EMBL/GenBank/DDBJ whole genome shotgun (WGS) entry which is preliminary data.</text>
</comment>
<feature type="compositionally biased region" description="Low complexity" evidence="1">
    <location>
        <begin position="233"/>
        <end position="254"/>
    </location>
</feature>
<keyword evidence="2" id="KW-1133">Transmembrane helix</keyword>
<keyword evidence="2" id="KW-0812">Transmembrane</keyword>
<evidence type="ECO:0000313" key="3">
    <source>
        <dbReference type="EMBL" id="MCK2034953.1"/>
    </source>
</evidence>
<feature type="compositionally biased region" description="Low complexity" evidence="1">
    <location>
        <begin position="196"/>
        <end position="217"/>
    </location>
</feature>
<organism evidence="3 4">
    <name type="scientific">Microbacterium croceum</name>
    <dbReference type="NCBI Taxonomy" id="2851645"/>
    <lineage>
        <taxon>Bacteria</taxon>
        <taxon>Bacillati</taxon>
        <taxon>Actinomycetota</taxon>
        <taxon>Actinomycetes</taxon>
        <taxon>Micrococcales</taxon>
        <taxon>Microbacteriaceae</taxon>
        <taxon>Microbacterium</taxon>
    </lineage>
</organism>
<evidence type="ECO:0000256" key="1">
    <source>
        <dbReference type="SAM" id="MobiDB-lite"/>
    </source>
</evidence>
<accession>A0ABT0FAA6</accession>
<dbReference type="Proteomes" id="UP001300096">
    <property type="component" value="Unassembled WGS sequence"/>
</dbReference>
<feature type="transmembrane region" description="Helical" evidence="2">
    <location>
        <begin position="12"/>
        <end position="35"/>
    </location>
</feature>
<proteinExistence type="predicted"/>
<keyword evidence="2" id="KW-0472">Membrane</keyword>
<evidence type="ECO:0000313" key="4">
    <source>
        <dbReference type="Proteomes" id="UP001300096"/>
    </source>
</evidence>
<evidence type="ECO:0000256" key="2">
    <source>
        <dbReference type="SAM" id="Phobius"/>
    </source>
</evidence>